<feature type="region of interest" description="Disordered" evidence="1">
    <location>
        <begin position="32"/>
        <end position="81"/>
    </location>
</feature>
<dbReference type="Proteomes" id="UP000735302">
    <property type="component" value="Unassembled WGS sequence"/>
</dbReference>
<proteinExistence type="predicted"/>
<keyword evidence="3" id="KW-1185">Reference proteome</keyword>
<protein>
    <submittedName>
        <fullName evidence="2">Uncharacterized protein</fullName>
    </submittedName>
</protein>
<dbReference type="AlphaFoldDB" id="A0AAV4A2I8"/>
<organism evidence="2 3">
    <name type="scientific">Plakobranchus ocellatus</name>
    <dbReference type="NCBI Taxonomy" id="259542"/>
    <lineage>
        <taxon>Eukaryota</taxon>
        <taxon>Metazoa</taxon>
        <taxon>Spiralia</taxon>
        <taxon>Lophotrochozoa</taxon>
        <taxon>Mollusca</taxon>
        <taxon>Gastropoda</taxon>
        <taxon>Heterobranchia</taxon>
        <taxon>Euthyneura</taxon>
        <taxon>Panpulmonata</taxon>
        <taxon>Sacoglossa</taxon>
        <taxon>Placobranchoidea</taxon>
        <taxon>Plakobranchidae</taxon>
        <taxon>Plakobranchus</taxon>
    </lineage>
</organism>
<gene>
    <name evidence="2" type="ORF">PoB_002759700</name>
</gene>
<reference evidence="2 3" key="1">
    <citation type="journal article" date="2021" name="Elife">
        <title>Chloroplast acquisition without the gene transfer in kleptoplastic sea slugs, Plakobranchus ocellatus.</title>
        <authorList>
            <person name="Maeda T."/>
            <person name="Takahashi S."/>
            <person name="Yoshida T."/>
            <person name="Shimamura S."/>
            <person name="Takaki Y."/>
            <person name="Nagai Y."/>
            <person name="Toyoda A."/>
            <person name="Suzuki Y."/>
            <person name="Arimoto A."/>
            <person name="Ishii H."/>
            <person name="Satoh N."/>
            <person name="Nishiyama T."/>
            <person name="Hasebe M."/>
            <person name="Maruyama T."/>
            <person name="Minagawa J."/>
            <person name="Obokata J."/>
            <person name="Shigenobu S."/>
        </authorList>
    </citation>
    <scope>NUCLEOTIDE SEQUENCE [LARGE SCALE GENOMIC DNA]</scope>
</reference>
<accession>A0AAV4A2I8</accession>
<sequence length="117" mass="13033">MTKTDSKSEKAELDLELTGTLKAIKEQLEHIEARLDSRPSDHQPPHSHTEGSVQEPLTQAETPGSAQEPFTQAEGQGPDPYILDLSSAECDAFLDIQCQCQKLLYLQNFFLGMPIDY</sequence>
<name>A0AAV4A2I8_9GAST</name>
<evidence type="ECO:0000313" key="3">
    <source>
        <dbReference type="Proteomes" id="UP000735302"/>
    </source>
</evidence>
<feature type="compositionally biased region" description="Polar residues" evidence="1">
    <location>
        <begin position="50"/>
        <end position="74"/>
    </location>
</feature>
<evidence type="ECO:0000256" key="1">
    <source>
        <dbReference type="SAM" id="MobiDB-lite"/>
    </source>
</evidence>
<feature type="compositionally biased region" description="Basic and acidic residues" evidence="1">
    <location>
        <begin position="32"/>
        <end position="49"/>
    </location>
</feature>
<comment type="caution">
    <text evidence="2">The sequence shown here is derived from an EMBL/GenBank/DDBJ whole genome shotgun (WGS) entry which is preliminary data.</text>
</comment>
<dbReference type="EMBL" id="BLXT01003184">
    <property type="protein sequence ID" value="GFO01092.1"/>
    <property type="molecule type" value="Genomic_DNA"/>
</dbReference>
<evidence type="ECO:0000313" key="2">
    <source>
        <dbReference type="EMBL" id="GFO01092.1"/>
    </source>
</evidence>